<dbReference type="Proteomes" id="UP000288216">
    <property type="component" value="Unassembled WGS sequence"/>
</dbReference>
<dbReference type="EMBL" id="BFAA01002948">
    <property type="protein sequence ID" value="GCB66593.1"/>
    <property type="molecule type" value="Genomic_DNA"/>
</dbReference>
<name>A0A401P0G2_SCYTO</name>
<evidence type="ECO:0000256" key="1">
    <source>
        <dbReference type="ARBA" id="ARBA00023054"/>
    </source>
</evidence>
<reference evidence="3 4" key="1">
    <citation type="journal article" date="2018" name="Nat. Ecol. Evol.">
        <title>Shark genomes provide insights into elasmobranch evolution and the origin of vertebrates.</title>
        <authorList>
            <person name="Hara Y"/>
            <person name="Yamaguchi K"/>
            <person name="Onimaru K"/>
            <person name="Kadota M"/>
            <person name="Koyanagi M"/>
            <person name="Keeley SD"/>
            <person name="Tatsumi K"/>
            <person name="Tanaka K"/>
            <person name="Motone F"/>
            <person name="Kageyama Y"/>
            <person name="Nozu R"/>
            <person name="Adachi N"/>
            <person name="Nishimura O"/>
            <person name="Nakagawa R"/>
            <person name="Tanegashima C"/>
            <person name="Kiyatake I"/>
            <person name="Matsumoto R"/>
            <person name="Murakumo K"/>
            <person name="Nishida K"/>
            <person name="Terakita A"/>
            <person name="Kuratani S"/>
            <person name="Sato K"/>
            <person name="Hyodo S Kuraku.S."/>
        </authorList>
    </citation>
    <scope>NUCLEOTIDE SEQUENCE [LARGE SCALE GENOMIC DNA]</scope>
</reference>
<evidence type="ECO:0000313" key="3">
    <source>
        <dbReference type="EMBL" id="GCB66593.1"/>
    </source>
</evidence>
<evidence type="ECO:0000256" key="2">
    <source>
        <dbReference type="SAM" id="MobiDB-lite"/>
    </source>
</evidence>
<accession>A0A401P0G2</accession>
<organism evidence="3 4">
    <name type="scientific">Scyliorhinus torazame</name>
    <name type="common">Cloudy catshark</name>
    <name type="synonym">Catulus torazame</name>
    <dbReference type="NCBI Taxonomy" id="75743"/>
    <lineage>
        <taxon>Eukaryota</taxon>
        <taxon>Metazoa</taxon>
        <taxon>Chordata</taxon>
        <taxon>Craniata</taxon>
        <taxon>Vertebrata</taxon>
        <taxon>Chondrichthyes</taxon>
        <taxon>Elasmobranchii</taxon>
        <taxon>Galeomorphii</taxon>
        <taxon>Galeoidea</taxon>
        <taxon>Carcharhiniformes</taxon>
        <taxon>Scyliorhinidae</taxon>
        <taxon>Scyliorhinus</taxon>
    </lineage>
</organism>
<protein>
    <submittedName>
        <fullName evidence="3">Uncharacterized protein</fullName>
    </submittedName>
</protein>
<dbReference type="PANTHER" id="PTHR15917:SF0">
    <property type="entry name" value="PROTEIN LARGEN"/>
    <property type="match status" value="1"/>
</dbReference>
<dbReference type="AlphaFoldDB" id="A0A401P0G2"/>
<dbReference type="GO" id="GO:0045793">
    <property type="term" value="P:positive regulation of cell size"/>
    <property type="evidence" value="ECO:0007669"/>
    <property type="project" value="TreeGrafter"/>
</dbReference>
<keyword evidence="4" id="KW-1185">Reference proteome</keyword>
<dbReference type="InterPro" id="IPR027997">
    <property type="entry name" value="Largen/INSYN1"/>
</dbReference>
<dbReference type="Pfam" id="PF15252">
    <property type="entry name" value="DUF4589"/>
    <property type="match status" value="1"/>
</dbReference>
<feature type="compositionally biased region" description="Low complexity" evidence="2">
    <location>
        <begin position="62"/>
        <end position="74"/>
    </location>
</feature>
<proteinExistence type="predicted"/>
<feature type="region of interest" description="Disordered" evidence="2">
    <location>
        <begin position="58"/>
        <end position="124"/>
    </location>
</feature>
<dbReference type="GO" id="GO:0045727">
    <property type="term" value="P:positive regulation of translation"/>
    <property type="evidence" value="ECO:0007669"/>
    <property type="project" value="TreeGrafter"/>
</dbReference>
<dbReference type="OrthoDB" id="10019788at2759"/>
<comment type="caution">
    <text evidence="3">The sequence shown here is derived from an EMBL/GenBank/DDBJ whole genome shotgun (WGS) entry which is preliminary data.</text>
</comment>
<dbReference type="PANTHER" id="PTHR15917">
    <property type="match status" value="1"/>
</dbReference>
<evidence type="ECO:0000313" key="4">
    <source>
        <dbReference type="Proteomes" id="UP000288216"/>
    </source>
</evidence>
<keyword evidence="1" id="KW-0175">Coiled coil</keyword>
<sequence length="150" mass="16759">MQDSQYKVKEQIMCIVKDLELVLGELKTVSTEMKEVVGQIDQLTTNLNLCEDVSKSYKSDTLDSSSSGVTVSTLEKSKDRPKVIPRTLPTSTTVLTVLRKSKPPPPPPRRTPVRVMSPAKASCINNNHKAEFSLSLTGMEQKLERKEERN</sequence>
<gene>
    <name evidence="3" type="ORF">scyTo_0007903</name>
</gene>
<feature type="compositionally biased region" description="Low complexity" evidence="2">
    <location>
        <begin position="85"/>
        <end position="98"/>
    </location>
</feature>